<keyword evidence="1" id="KW-0472">Membrane</keyword>
<evidence type="ECO:0000313" key="2">
    <source>
        <dbReference type="EMBL" id="KAB1438262.1"/>
    </source>
</evidence>
<keyword evidence="1" id="KW-0812">Transmembrane</keyword>
<dbReference type="EMBL" id="WAGX01000005">
    <property type="protein sequence ID" value="KAB1438262.1"/>
    <property type="molecule type" value="Genomic_DNA"/>
</dbReference>
<evidence type="ECO:0000313" key="3">
    <source>
        <dbReference type="Proteomes" id="UP000461768"/>
    </source>
</evidence>
<feature type="transmembrane region" description="Helical" evidence="1">
    <location>
        <begin position="14"/>
        <end position="34"/>
    </location>
</feature>
<dbReference type="Proteomes" id="UP000461768">
    <property type="component" value="Unassembled WGS sequence"/>
</dbReference>
<reference evidence="2 3" key="1">
    <citation type="submission" date="2019-09" db="EMBL/GenBank/DDBJ databases">
        <authorList>
            <person name="Valk L.C."/>
        </authorList>
    </citation>
    <scope>NUCLEOTIDE SEQUENCE [LARGE SCALE GENOMIC DNA]</scope>
    <source>
        <strain evidence="2">GalUA</strain>
    </source>
</reference>
<organism evidence="2 3">
    <name type="scientific">Candidatus Galacturonatibacter soehngenii</name>
    <dbReference type="NCBI Taxonomy" id="2307010"/>
    <lineage>
        <taxon>Bacteria</taxon>
        <taxon>Bacillati</taxon>
        <taxon>Bacillota</taxon>
        <taxon>Clostridia</taxon>
        <taxon>Lachnospirales</taxon>
        <taxon>Lachnospiraceae</taxon>
        <taxon>Candidatus Galacturonatibacter</taxon>
    </lineage>
</organism>
<comment type="caution">
    <text evidence="2">The sequence shown here is derived from an EMBL/GenBank/DDBJ whole genome shotgun (WGS) entry which is preliminary data.</text>
</comment>
<name>A0A7V7QKE2_9FIRM</name>
<evidence type="ECO:0000256" key="1">
    <source>
        <dbReference type="SAM" id="Phobius"/>
    </source>
</evidence>
<gene>
    <name evidence="2" type="ORF">F7O84_11975</name>
</gene>
<protein>
    <submittedName>
        <fullName evidence="2">Uncharacterized protein</fullName>
    </submittedName>
</protein>
<accession>A0A7V7QKE2</accession>
<feature type="transmembrane region" description="Helical" evidence="1">
    <location>
        <begin position="43"/>
        <end position="60"/>
    </location>
</feature>
<feature type="transmembrane region" description="Helical" evidence="1">
    <location>
        <begin position="72"/>
        <end position="94"/>
    </location>
</feature>
<keyword evidence="1" id="KW-1133">Transmembrane helix</keyword>
<dbReference type="RefSeq" id="WP_151145393.1">
    <property type="nucleotide sequence ID" value="NZ_WAGX01000005.1"/>
</dbReference>
<sequence>MQELISNLQNSIEIYRHTGKIMLLLTTLLGFFLIKTNQRVRVIALYVLFGSIILLNPFFLKYEIDIFGENHLYRLGMILLVPILSSYALTNVLLKVTERKKRLIALIGSLILIALSGRFVYTKEYFFQANNEDKVYDLAVDIANCVTATNQSPTIAITEVQGVFIRQYNANIKLVCAPKVRENWDEAEDESVMNMRIMLSDSEPDMPNLTQLAKQNGCDYLILLNQQVKEDNPQNYGFRYVNTFEDFQVFENVQE</sequence>
<keyword evidence="3" id="KW-1185">Reference proteome</keyword>
<dbReference type="AlphaFoldDB" id="A0A7V7QKE2"/>
<feature type="transmembrane region" description="Helical" evidence="1">
    <location>
        <begin position="103"/>
        <end position="121"/>
    </location>
</feature>
<proteinExistence type="predicted"/>
<reference evidence="2 3" key="2">
    <citation type="submission" date="2020-02" db="EMBL/GenBank/DDBJ databases">
        <title>Candidatus Galacturonibacter soehngenii shows hetero-acetogenic catabolism of galacturonic acid but lacks a canonical carbon monoxide dehydrogenase/acetyl-CoA synthase complex.</title>
        <authorList>
            <person name="Diender M."/>
            <person name="Stouten G.R."/>
            <person name="Petersen J.F."/>
            <person name="Nielsen P.H."/>
            <person name="Dueholm M.S."/>
            <person name="Pronk J.T."/>
            <person name="Van Loosdrecht M.C.M."/>
        </authorList>
    </citation>
    <scope>NUCLEOTIDE SEQUENCE [LARGE SCALE GENOMIC DNA]</scope>
    <source>
        <strain evidence="2">GalUA</strain>
    </source>
</reference>
<dbReference type="OrthoDB" id="2042205at2"/>